<comment type="caution">
    <text evidence="1">The sequence shown here is derived from an EMBL/GenBank/DDBJ whole genome shotgun (WGS) entry which is preliminary data.</text>
</comment>
<reference evidence="1" key="2">
    <citation type="submission" date="2021-09" db="EMBL/GenBank/DDBJ databases">
        <authorList>
            <person name="Gilroy R."/>
        </authorList>
    </citation>
    <scope>NUCLEOTIDE SEQUENCE</scope>
    <source>
        <strain evidence="1">CHK179-5677</strain>
    </source>
</reference>
<dbReference type="RefSeq" id="WP_304248391.1">
    <property type="nucleotide sequence ID" value="NZ_DYUC01000111.1"/>
</dbReference>
<sequence>MSLEQLHRFAGQDLCVVCPEESTLVCSHRRKRFWANDADSTELPLCQPCYHDEAEYSECPSCATALLLIANQDGYLVNIKHDVFLDCLEPVSPMSLD</sequence>
<evidence type="ECO:0000313" key="2">
    <source>
        <dbReference type="Proteomes" id="UP000760668"/>
    </source>
</evidence>
<protein>
    <submittedName>
        <fullName evidence="1">Uncharacterized protein</fullName>
    </submittedName>
</protein>
<dbReference type="Proteomes" id="UP000760668">
    <property type="component" value="Unassembled WGS sequence"/>
</dbReference>
<organism evidence="1 2">
    <name type="scientific">Pseudoflavonifractor capillosus</name>
    <dbReference type="NCBI Taxonomy" id="106588"/>
    <lineage>
        <taxon>Bacteria</taxon>
        <taxon>Bacillati</taxon>
        <taxon>Bacillota</taxon>
        <taxon>Clostridia</taxon>
        <taxon>Eubacteriales</taxon>
        <taxon>Oscillospiraceae</taxon>
        <taxon>Pseudoflavonifractor</taxon>
    </lineage>
</organism>
<proteinExistence type="predicted"/>
<gene>
    <name evidence="1" type="ORF">K8V01_11340</name>
</gene>
<reference evidence="1" key="1">
    <citation type="journal article" date="2021" name="PeerJ">
        <title>Extensive microbial diversity within the chicken gut microbiome revealed by metagenomics and culture.</title>
        <authorList>
            <person name="Gilroy R."/>
            <person name="Ravi A."/>
            <person name="Getino M."/>
            <person name="Pursley I."/>
            <person name="Horton D.L."/>
            <person name="Alikhan N.F."/>
            <person name="Baker D."/>
            <person name="Gharbi K."/>
            <person name="Hall N."/>
            <person name="Watson M."/>
            <person name="Adriaenssens E.M."/>
            <person name="Foster-Nyarko E."/>
            <person name="Jarju S."/>
            <person name="Secka A."/>
            <person name="Antonio M."/>
            <person name="Oren A."/>
            <person name="Chaudhuri R.R."/>
            <person name="La Ragione R."/>
            <person name="Hildebrand F."/>
            <person name="Pallen M.J."/>
        </authorList>
    </citation>
    <scope>NUCLEOTIDE SEQUENCE</scope>
    <source>
        <strain evidence="1">CHK179-5677</strain>
    </source>
</reference>
<dbReference type="EMBL" id="DYUC01000111">
    <property type="protein sequence ID" value="HJG87591.1"/>
    <property type="molecule type" value="Genomic_DNA"/>
</dbReference>
<accession>A0A921STE6</accession>
<dbReference type="AlphaFoldDB" id="A0A921STE6"/>
<name>A0A921STE6_9FIRM</name>
<evidence type="ECO:0000313" key="1">
    <source>
        <dbReference type="EMBL" id="HJG87591.1"/>
    </source>
</evidence>